<dbReference type="NCBIfam" id="TIGR01224">
    <property type="entry name" value="hutI"/>
    <property type="match status" value="1"/>
</dbReference>
<dbReference type="SUPFAM" id="SSF51338">
    <property type="entry name" value="Composite domain of metallo-dependent hydrolases"/>
    <property type="match status" value="1"/>
</dbReference>
<evidence type="ECO:0000256" key="7">
    <source>
        <dbReference type="ARBA" id="ARBA00022723"/>
    </source>
</evidence>
<evidence type="ECO:0000256" key="3">
    <source>
        <dbReference type="ARBA" id="ARBA00004758"/>
    </source>
</evidence>
<evidence type="ECO:0000256" key="8">
    <source>
        <dbReference type="ARBA" id="ARBA00022801"/>
    </source>
</evidence>
<proteinExistence type="inferred from homology"/>
<dbReference type="InterPro" id="IPR005920">
    <property type="entry name" value="HutI"/>
</dbReference>
<evidence type="ECO:0000256" key="11">
    <source>
        <dbReference type="ARBA" id="ARBA00023004"/>
    </source>
</evidence>
<reference evidence="14" key="1">
    <citation type="submission" date="2025-08" db="UniProtKB">
        <authorList>
            <consortium name="RefSeq"/>
        </authorList>
    </citation>
    <scope>IDENTIFICATION</scope>
    <source>
        <tissue evidence="14">Testes</tissue>
    </source>
</reference>
<dbReference type="Gene3D" id="2.30.40.10">
    <property type="entry name" value="Urease, subunit C, domain 1"/>
    <property type="match status" value="1"/>
</dbReference>
<comment type="similarity">
    <text evidence="4">Belongs to the metallo-dependent hydrolases superfamily. HutI family.</text>
</comment>
<dbReference type="Pfam" id="PF01979">
    <property type="entry name" value="Amidohydro_1"/>
    <property type="match status" value="1"/>
</dbReference>
<evidence type="ECO:0000256" key="5">
    <source>
        <dbReference type="ARBA" id="ARBA00012864"/>
    </source>
</evidence>
<evidence type="ECO:0000256" key="2">
    <source>
        <dbReference type="ARBA" id="ARBA00001965"/>
    </source>
</evidence>
<organism evidence="13 14">
    <name type="scientific">Saccoglossus kowalevskii</name>
    <name type="common">Acorn worm</name>
    <dbReference type="NCBI Taxonomy" id="10224"/>
    <lineage>
        <taxon>Eukaryota</taxon>
        <taxon>Metazoa</taxon>
        <taxon>Hemichordata</taxon>
        <taxon>Enteropneusta</taxon>
        <taxon>Harrimaniidae</taxon>
        <taxon>Saccoglossus</taxon>
    </lineage>
</organism>
<dbReference type="InterPro" id="IPR006680">
    <property type="entry name" value="Amidohydro-rel"/>
</dbReference>
<dbReference type="EC" id="3.5.2.7" evidence="5"/>
<comment type="pathway">
    <text evidence="3">Amino-acid degradation; L-histidine degradation into L-glutamate; N-formimidoyl-L-glutamate from L-histidine: step 3/3.</text>
</comment>
<evidence type="ECO:0000313" key="13">
    <source>
        <dbReference type="Proteomes" id="UP000694865"/>
    </source>
</evidence>
<dbReference type="RefSeq" id="XP_002742372.1">
    <property type="nucleotide sequence ID" value="XM_002742326.2"/>
</dbReference>
<comment type="cofactor">
    <cofactor evidence="2">
        <name>Fe(3+)</name>
        <dbReference type="ChEBI" id="CHEBI:29034"/>
    </cofactor>
</comment>
<dbReference type="PANTHER" id="PTHR42752">
    <property type="entry name" value="IMIDAZOLONEPROPIONASE"/>
    <property type="match status" value="1"/>
</dbReference>
<keyword evidence="9" id="KW-0369">Histidine metabolism</keyword>
<dbReference type="SUPFAM" id="SSF51556">
    <property type="entry name" value="Metallo-dependent hydrolases"/>
    <property type="match status" value="1"/>
</dbReference>
<evidence type="ECO:0000259" key="12">
    <source>
        <dbReference type="Pfam" id="PF01979"/>
    </source>
</evidence>
<dbReference type="InterPro" id="IPR011059">
    <property type="entry name" value="Metal-dep_hydrolase_composite"/>
</dbReference>
<dbReference type="PANTHER" id="PTHR42752:SF1">
    <property type="entry name" value="IMIDAZOLONEPROPIONASE-RELATED"/>
    <property type="match status" value="1"/>
</dbReference>
<gene>
    <name evidence="14" type="primary">LOC100371597</name>
</gene>
<dbReference type="CDD" id="cd01296">
    <property type="entry name" value="Imidazolone-5PH"/>
    <property type="match status" value="1"/>
</dbReference>
<feature type="domain" description="Amidohydrolase-related" evidence="12">
    <location>
        <begin position="84"/>
        <end position="428"/>
    </location>
</feature>
<evidence type="ECO:0000256" key="1">
    <source>
        <dbReference type="ARBA" id="ARBA00000853"/>
    </source>
</evidence>
<dbReference type="Gene3D" id="3.20.20.140">
    <property type="entry name" value="Metal-dependent hydrolases"/>
    <property type="match status" value="1"/>
</dbReference>
<sequence length="432" mass="46904">MTDSKKLLIEHFKQAVLVCRNGEKVLKGDDMKNVALMEEDGDNGISIVIDSNGLIEAVDYDAKIQEKYNNTKFDNKINAKGKCVVPGLIDGHTHPVWVGDRVHEFAMKLAGATYMDVHKAGGGINFTVEHTRSASEDELFLPFKERLERMLHCGTTLVECKSGYGLNVSTEIKMLKVIERAKRELPIDISSTFCGAHAVPKGKTAEEATEDVISVQLPQIVELMKNGELQVDNIDVFCEKGVFNTEQTKKILNAGVEAGLAINFHGDELHPTKSAELGAELNAAAISHLEEISDDGIVAMASSGTIAVLLPTTAYILRLKHPPARKMIESGVAIALGTDFNPNAFCLSMPLTMHLACVNLHMSMNESLVAATINAAASLNKSDTHGSLEVGKVGDLVIIDAPKWEHLVYQLAGHGHVIKHVVKKGNIVYTKP</sequence>
<dbReference type="InterPro" id="IPR032466">
    <property type="entry name" value="Metal_Hydrolase"/>
</dbReference>
<evidence type="ECO:0000256" key="9">
    <source>
        <dbReference type="ARBA" id="ARBA00022808"/>
    </source>
</evidence>
<dbReference type="Proteomes" id="UP000694865">
    <property type="component" value="Unplaced"/>
</dbReference>
<evidence type="ECO:0000313" key="14">
    <source>
        <dbReference type="RefSeq" id="XP_002742372.1"/>
    </source>
</evidence>
<evidence type="ECO:0000256" key="6">
    <source>
        <dbReference type="ARBA" id="ARBA00013406"/>
    </source>
</evidence>
<dbReference type="GeneID" id="100371597"/>
<evidence type="ECO:0000256" key="10">
    <source>
        <dbReference type="ARBA" id="ARBA00022833"/>
    </source>
</evidence>
<keyword evidence="10" id="KW-0862">Zinc</keyword>
<accession>A0ABM0H1V9</accession>
<comment type="catalytic activity">
    <reaction evidence="1">
        <text>4-imidazolone-5-propanoate + H2O = N-formimidoyl-L-glutamate</text>
        <dbReference type="Rhea" id="RHEA:23660"/>
        <dbReference type="ChEBI" id="CHEBI:15377"/>
        <dbReference type="ChEBI" id="CHEBI:58928"/>
        <dbReference type="ChEBI" id="CHEBI:77893"/>
        <dbReference type="EC" id="3.5.2.7"/>
    </reaction>
</comment>
<name>A0ABM0H1V9_SACKO</name>
<keyword evidence="13" id="KW-1185">Reference proteome</keyword>
<keyword evidence="7" id="KW-0479">Metal-binding</keyword>
<keyword evidence="8" id="KW-0378">Hydrolase</keyword>
<keyword evidence="11" id="KW-0408">Iron</keyword>
<protein>
    <recommendedName>
        <fullName evidence="6">Probable imidazolonepropionase</fullName>
        <ecNumber evidence="5">3.5.2.7</ecNumber>
    </recommendedName>
</protein>
<evidence type="ECO:0000256" key="4">
    <source>
        <dbReference type="ARBA" id="ARBA00008002"/>
    </source>
</evidence>